<dbReference type="AlphaFoldDB" id="C0XKF4"/>
<evidence type="ECO:0000313" key="1">
    <source>
        <dbReference type="EMBL" id="EEI24146.1"/>
    </source>
</evidence>
<sequence>MRLNFINVSKDKHNPENKACFNVQKGLDFEKNMVGSNSIHYYLACKRMCFAWITEFQ</sequence>
<dbReference type="HOGENOM" id="CLU_3062711_0_0_9"/>
<protein>
    <submittedName>
        <fullName evidence="1">Uncharacterized protein</fullName>
    </submittedName>
</protein>
<organism evidence="1 2">
    <name type="scientific">Lentilactobacillus hilgardii (strain ATCC 8290 / DSM 20176 / CCUG 30140 / JCM 1155 / KCTC 3500 / NBRC 15886 / NCIMB 8040 / NRRL B-1843 / 9)</name>
    <dbReference type="NCBI Taxonomy" id="1423757"/>
    <lineage>
        <taxon>Bacteria</taxon>
        <taxon>Bacillati</taxon>
        <taxon>Bacillota</taxon>
        <taxon>Bacilli</taxon>
        <taxon>Lactobacillales</taxon>
        <taxon>Lactobacillaceae</taxon>
        <taxon>Lentilactobacillus</taxon>
    </lineage>
</organism>
<evidence type="ECO:0000313" key="2">
    <source>
        <dbReference type="Proteomes" id="UP000003752"/>
    </source>
</evidence>
<keyword evidence="2" id="KW-1185">Reference proteome</keyword>
<proteinExistence type="predicted"/>
<comment type="caution">
    <text evidence="1">The sequence shown here is derived from an EMBL/GenBank/DDBJ whole genome shotgun (WGS) entry which is preliminary data.</text>
</comment>
<reference evidence="1 2" key="1">
    <citation type="submission" date="2009-01" db="EMBL/GenBank/DDBJ databases">
        <authorList>
            <person name="Qin X."/>
            <person name="Bachman B."/>
            <person name="Battles P."/>
            <person name="Bell A."/>
            <person name="Bess C."/>
            <person name="Bickham C."/>
            <person name="Chaboub L."/>
            <person name="Chen D."/>
            <person name="Coyle M."/>
            <person name="Deiros D.R."/>
            <person name="Dinh H."/>
            <person name="Forbes L."/>
            <person name="Fowler G."/>
            <person name="Francisco L."/>
            <person name="Fu Q."/>
            <person name="Gubbala S."/>
            <person name="Hale W."/>
            <person name="Han Y."/>
            <person name="Hemphill L."/>
            <person name="Highlander S.K."/>
            <person name="Hirani K."/>
            <person name="Hogues M."/>
            <person name="Jackson L."/>
            <person name="Jakkamsetti A."/>
            <person name="Javaid M."/>
            <person name="Jiang H."/>
            <person name="Korchina V."/>
            <person name="Kovar C."/>
            <person name="Lara F."/>
            <person name="Lee S."/>
            <person name="Mata R."/>
            <person name="Mathew T."/>
            <person name="Moen C."/>
            <person name="Morales K."/>
            <person name="Munidasa M."/>
            <person name="Nazareth L."/>
            <person name="Ngo R."/>
            <person name="Nguyen L."/>
            <person name="Okwuonu G."/>
            <person name="Ongeri F."/>
            <person name="Patil S."/>
            <person name="Petrosino J."/>
            <person name="Pham C."/>
            <person name="Pham P."/>
            <person name="Pu L.-L."/>
            <person name="Puazo M."/>
            <person name="Raj R."/>
            <person name="Reid J."/>
            <person name="Rouhana J."/>
            <person name="Saada N."/>
            <person name="Shang Y."/>
            <person name="Simmons D."/>
            <person name="Thornton R."/>
            <person name="Warren J."/>
            <person name="Weissenberger G."/>
            <person name="Zhang J."/>
            <person name="Zhang L."/>
            <person name="Zhou C."/>
            <person name="Zhu D."/>
            <person name="Muzny D."/>
            <person name="Worley K."/>
            <person name="Gibbs R."/>
        </authorList>
    </citation>
    <scope>NUCLEOTIDE SEQUENCE [LARGE SCALE GENOMIC DNA]</scope>
    <source>
        <strain evidence="2">ATCC 8290 / DSM 20176 / CCUG 30140 / JCM 1155 / KCTC 3500 / NBRC 15886 / NCIMB 8040 / NRRL B-1843 / 9</strain>
    </source>
</reference>
<gene>
    <name evidence="1" type="ORF">HMPREF0519_1715</name>
</gene>
<dbReference type="Proteomes" id="UP000003752">
    <property type="component" value="Unassembled WGS sequence"/>
</dbReference>
<accession>C0XKF4</accession>
<name>C0XKF4_LENH9</name>
<dbReference type="EMBL" id="ACGP01000159">
    <property type="protein sequence ID" value="EEI24146.1"/>
    <property type="molecule type" value="Genomic_DNA"/>
</dbReference>